<dbReference type="RefSeq" id="XP_028330369.1">
    <property type="nucleotide sequence ID" value="XM_028474568.1"/>
</dbReference>
<organism evidence="7 8">
    <name type="scientific">Gouania willdenowi</name>
    <name type="common">Blunt-snouted clingfish</name>
    <name type="synonym">Lepadogaster willdenowi</name>
    <dbReference type="NCBI Taxonomy" id="441366"/>
    <lineage>
        <taxon>Eukaryota</taxon>
        <taxon>Metazoa</taxon>
        <taxon>Chordata</taxon>
        <taxon>Craniata</taxon>
        <taxon>Vertebrata</taxon>
        <taxon>Euteleostomi</taxon>
        <taxon>Actinopterygii</taxon>
        <taxon>Neopterygii</taxon>
        <taxon>Teleostei</taxon>
        <taxon>Neoteleostei</taxon>
        <taxon>Acanthomorphata</taxon>
        <taxon>Ovalentaria</taxon>
        <taxon>Blenniimorphae</taxon>
        <taxon>Blenniiformes</taxon>
        <taxon>Gobiesocoidei</taxon>
        <taxon>Gobiesocidae</taxon>
        <taxon>Gobiesocinae</taxon>
        <taxon>Gouania</taxon>
    </lineage>
</organism>
<accession>A0A8C5NEH8</accession>
<evidence type="ECO:0000259" key="6">
    <source>
        <dbReference type="PROSITE" id="PS50158"/>
    </source>
</evidence>
<dbReference type="Gene3D" id="4.10.60.10">
    <property type="entry name" value="Zinc finger, CCHC-type"/>
    <property type="match status" value="1"/>
</dbReference>
<feature type="region of interest" description="Disordered" evidence="4">
    <location>
        <begin position="179"/>
        <end position="246"/>
    </location>
</feature>
<dbReference type="PANTHER" id="PTHR48025:SF1">
    <property type="entry name" value="RRM DOMAIN-CONTAINING PROTEIN"/>
    <property type="match status" value="1"/>
</dbReference>
<dbReference type="Pfam" id="PF00098">
    <property type="entry name" value="zf-CCHC"/>
    <property type="match status" value="1"/>
</dbReference>
<keyword evidence="2" id="KW-0863">Zinc-finger</keyword>
<dbReference type="InterPro" id="IPR001878">
    <property type="entry name" value="Znf_CCHC"/>
</dbReference>
<dbReference type="GO" id="GO:0005634">
    <property type="term" value="C:nucleus"/>
    <property type="evidence" value="ECO:0007669"/>
    <property type="project" value="TreeGrafter"/>
</dbReference>
<dbReference type="Pfam" id="PF00076">
    <property type="entry name" value="RRM_1"/>
    <property type="match status" value="2"/>
</dbReference>
<protein>
    <submittedName>
        <fullName evidence="7">RNA-binding protein 4.1-like</fullName>
    </submittedName>
</protein>
<feature type="domain" description="RRM" evidence="5">
    <location>
        <begin position="78"/>
        <end position="148"/>
    </location>
</feature>
<feature type="domain" description="RRM" evidence="5">
    <location>
        <begin position="2"/>
        <end position="72"/>
    </location>
</feature>
<dbReference type="PANTHER" id="PTHR48025">
    <property type="entry name" value="OS02G0815200 PROTEIN"/>
    <property type="match status" value="1"/>
</dbReference>
<feature type="region of interest" description="Disordered" evidence="4">
    <location>
        <begin position="284"/>
        <end position="379"/>
    </location>
</feature>
<feature type="compositionally biased region" description="Pro residues" evidence="4">
    <location>
        <begin position="232"/>
        <end position="243"/>
    </location>
</feature>
<dbReference type="SMART" id="SM00343">
    <property type="entry name" value="ZnF_C2HC"/>
    <property type="match status" value="1"/>
</dbReference>
<dbReference type="Ensembl" id="ENSGWIT00000053448.1">
    <property type="protein sequence ID" value="ENSGWIP00000049453.1"/>
    <property type="gene ID" value="ENSGWIG00000024109.1"/>
</dbReference>
<dbReference type="GO" id="GO:0003729">
    <property type="term" value="F:mRNA binding"/>
    <property type="evidence" value="ECO:0007669"/>
    <property type="project" value="TreeGrafter"/>
</dbReference>
<evidence type="ECO:0000256" key="3">
    <source>
        <dbReference type="PROSITE-ProRule" id="PRU00176"/>
    </source>
</evidence>
<evidence type="ECO:0000256" key="2">
    <source>
        <dbReference type="PROSITE-ProRule" id="PRU00047"/>
    </source>
</evidence>
<keyword evidence="8" id="KW-1185">Reference proteome</keyword>
<dbReference type="Proteomes" id="UP000694680">
    <property type="component" value="Chromosome 18"/>
</dbReference>
<dbReference type="InterPro" id="IPR012677">
    <property type="entry name" value="Nucleotide-bd_a/b_plait_sf"/>
</dbReference>
<dbReference type="RefSeq" id="XP_028330370.1">
    <property type="nucleotide sequence ID" value="XM_028474569.1"/>
</dbReference>
<dbReference type="PROSITE" id="PS50102">
    <property type="entry name" value="RRM"/>
    <property type="match status" value="2"/>
</dbReference>
<name>A0A8C5NEH8_GOUWI</name>
<dbReference type="InterPro" id="IPR035979">
    <property type="entry name" value="RBD_domain_sf"/>
</dbReference>
<feature type="domain" description="CCHC-type" evidence="6">
    <location>
        <begin position="162"/>
        <end position="177"/>
    </location>
</feature>
<dbReference type="Gene3D" id="3.30.70.330">
    <property type="match status" value="2"/>
</dbReference>
<dbReference type="OrthoDB" id="79941at2759"/>
<keyword evidence="2" id="KW-0479">Metal-binding</keyword>
<proteinExistence type="predicted"/>
<keyword evidence="2" id="KW-0862">Zinc</keyword>
<dbReference type="InterPro" id="IPR000504">
    <property type="entry name" value="RRM_dom"/>
</dbReference>
<evidence type="ECO:0000313" key="8">
    <source>
        <dbReference type="Proteomes" id="UP000694680"/>
    </source>
</evidence>
<dbReference type="PROSITE" id="PS50158">
    <property type="entry name" value="ZF_CCHC"/>
    <property type="match status" value="1"/>
</dbReference>
<evidence type="ECO:0000256" key="4">
    <source>
        <dbReference type="SAM" id="MobiDB-lite"/>
    </source>
</evidence>
<reference evidence="7" key="3">
    <citation type="submission" date="2025-09" db="UniProtKB">
        <authorList>
            <consortium name="Ensembl"/>
        </authorList>
    </citation>
    <scope>IDENTIFICATION</scope>
</reference>
<reference evidence="7" key="1">
    <citation type="submission" date="2020-06" db="EMBL/GenBank/DDBJ databases">
        <authorList>
            <consortium name="Wellcome Sanger Institute Data Sharing"/>
        </authorList>
    </citation>
    <scope>NUCLEOTIDE SEQUENCE [LARGE SCALE GENOMIC DNA]</scope>
</reference>
<evidence type="ECO:0000313" key="7">
    <source>
        <dbReference type="Ensembl" id="ENSGWIP00000049453.1"/>
    </source>
</evidence>
<feature type="compositionally biased region" description="Basic and acidic residues" evidence="4">
    <location>
        <begin position="332"/>
        <end position="351"/>
    </location>
</feature>
<gene>
    <name evidence="7" type="primary">LOC114480439</name>
</gene>
<dbReference type="GeneID" id="114480439"/>
<evidence type="ECO:0000259" key="5">
    <source>
        <dbReference type="PROSITE" id="PS50102"/>
    </source>
</evidence>
<dbReference type="SUPFAM" id="SSF54928">
    <property type="entry name" value="RNA-binding domain, RBD"/>
    <property type="match status" value="2"/>
</dbReference>
<dbReference type="SMART" id="SM00360">
    <property type="entry name" value="RRM"/>
    <property type="match status" value="2"/>
</dbReference>
<evidence type="ECO:0000256" key="1">
    <source>
        <dbReference type="ARBA" id="ARBA00022884"/>
    </source>
</evidence>
<dbReference type="GO" id="GO:0008270">
    <property type="term" value="F:zinc ion binding"/>
    <property type="evidence" value="ECO:0007669"/>
    <property type="project" value="UniProtKB-KW"/>
</dbReference>
<reference evidence="7" key="2">
    <citation type="submission" date="2025-08" db="UniProtKB">
        <authorList>
            <consortium name="Ensembl"/>
        </authorList>
    </citation>
    <scope>IDENTIFICATION</scope>
</reference>
<dbReference type="AlphaFoldDB" id="A0A8C5NEH8"/>
<dbReference type="InterPro" id="IPR050502">
    <property type="entry name" value="Euk_RNA-bind_prot"/>
</dbReference>
<sequence>MVKIFVGNLASNTTAEELRQLFEKHGKVTECDFVKNYGFVHMAELAEAEEAVKNLNQHKLNGLCMKVELSKGKTKASTKLHIRNLGEGVTREMLQAKFEEFGPVVECDLVKDYAFVHMSRVEDAMKAISKLANTVFEGKMMNVQLSTSQLRTAPGMGDHKGCYVCGNLGHWSSDCPKYRNGSGSYTGRDRRSDGPLRGPFRNASDGYRRTTPSSDYRPGPAYCRSPYSRRITPPPPPPPPPPRWMSSYSFELGDRYSSRAAGPRNESSSVYYYERSKVQNPYRSSFYLDQGNGCPITPPPPPHSRPSFSSHYVRQPLPPSSGAAKAYYAGEHSMHTREPIDPKDYAYERHRLSPPPPSSRRSYAFPQSNSHYAPRYAPY</sequence>
<keyword evidence="1 3" id="KW-0694">RNA-binding</keyword>